<accession>A0ABD0NDN1</accession>
<comment type="caution">
    <text evidence="2">The sequence shown here is derived from an EMBL/GenBank/DDBJ whole genome shotgun (WGS) entry which is preliminary data.</text>
</comment>
<feature type="compositionally biased region" description="Basic and acidic residues" evidence="1">
    <location>
        <begin position="66"/>
        <end position="75"/>
    </location>
</feature>
<gene>
    <name evidence="2" type="ORF">M9458_043563</name>
</gene>
<evidence type="ECO:0000256" key="1">
    <source>
        <dbReference type="SAM" id="MobiDB-lite"/>
    </source>
</evidence>
<sequence>MDPHTSMSTLLAHKDLPLLEYVVEFSQLAVLTAFYDAALNSLHHWTELERSYYPMRSPTSVTNEPSIDRAEDRCGADAAND</sequence>
<feature type="non-terminal residue" evidence="2">
    <location>
        <position position="81"/>
    </location>
</feature>
<keyword evidence="3" id="KW-1185">Reference proteome</keyword>
<name>A0ABD0NDN1_CIRMR</name>
<evidence type="ECO:0000313" key="2">
    <source>
        <dbReference type="EMBL" id="KAL0159838.1"/>
    </source>
</evidence>
<dbReference type="AlphaFoldDB" id="A0ABD0NDN1"/>
<reference evidence="2 3" key="1">
    <citation type="submission" date="2024-05" db="EMBL/GenBank/DDBJ databases">
        <title>Genome sequencing and assembly of Indian major carp, Cirrhinus mrigala (Hamilton, 1822).</title>
        <authorList>
            <person name="Mohindra V."/>
            <person name="Chowdhury L.M."/>
            <person name="Lal K."/>
            <person name="Jena J.K."/>
        </authorList>
    </citation>
    <scope>NUCLEOTIDE SEQUENCE [LARGE SCALE GENOMIC DNA]</scope>
    <source>
        <strain evidence="2">CM1030</strain>
        <tissue evidence="2">Blood</tissue>
    </source>
</reference>
<evidence type="ECO:0000313" key="3">
    <source>
        <dbReference type="Proteomes" id="UP001529510"/>
    </source>
</evidence>
<dbReference type="Proteomes" id="UP001529510">
    <property type="component" value="Unassembled WGS sequence"/>
</dbReference>
<protein>
    <submittedName>
        <fullName evidence="2">Uncharacterized protein</fullName>
    </submittedName>
</protein>
<feature type="region of interest" description="Disordered" evidence="1">
    <location>
        <begin position="56"/>
        <end position="81"/>
    </location>
</feature>
<dbReference type="EMBL" id="JAMKFB020000022">
    <property type="protein sequence ID" value="KAL0159838.1"/>
    <property type="molecule type" value="Genomic_DNA"/>
</dbReference>
<proteinExistence type="predicted"/>
<organism evidence="2 3">
    <name type="scientific">Cirrhinus mrigala</name>
    <name type="common">Mrigala</name>
    <dbReference type="NCBI Taxonomy" id="683832"/>
    <lineage>
        <taxon>Eukaryota</taxon>
        <taxon>Metazoa</taxon>
        <taxon>Chordata</taxon>
        <taxon>Craniata</taxon>
        <taxon>Vertebrata</taxon>
        <taxon>Euteleostomi</taxon>
        <taxon>Actinopterygii</taxon>
        <taxon>Neopterygii</taxon>
        <taxon>Teleostei</taxon>
        <taxon>Ostariophysi</taxon>
        <taxon>Cypriniformes</taxon>
        <taxon>Cyprinidae</taxon>
        <taxon>Labeoninae</taxon>
        <taxon>Labeonini</taxon>
        <taxon>Cirrhinus</taxon>
    </lineage>
</organism>